<dbReference type="HOGENOM" id="CLU_1797534_0_0_1"/>
<dbReference type="VEuPathDB" id="FungiDB:Z518_06152"/>
<name>A0A0D2J877_9EURO</name>
<evidence type="ECO:0000313" key="2">
    <source>
        <dbReference type="Proteomes" id="UP000053617"/>
    </source>
</evidence>
<dbReference type="AlphaFoldDB" id="A0A0D2J877"/>
<dbReference type="OrthoDB" id="4112164at2759"/>
<reference evidence="1 2" key="1">
    <citation type="submission" date="2015-01" db="EMBL/GenBank/DDBJ databases">
        <title>The Genome Sequence of Rhinocladiella mackenzie CBS 650.93.</title>
        <authorList>
            <consortium name="The Broad Institute Genomics Platform"/>
            <person name="Cuomo C."/>
            <person name="de Hoog S."/>
            <person name="Gorbushina A."/>
            <person name="Stielow B."/>
            <person name="Teixiera M."/>
            <person name="Abouelleil A."/>
            <person name="Chapman S.B."/>
            <person name="Priest M."/>
            <person name="Young S.K."/>
            <person name="Wortman J."/>
            <person name="Nusbaum C."/>
            <person name="Birren B."/>
        </authorList>
    </citation>
    <scope>NUCLEOTIDE SEQUENCE [LARGE SCALE GENOMIC DNA]</scope>
    <source>
        <strain evidence="1 2">CBS 650.93</strain>
    </source>
</reference>
<protein>
    <recommendedName>
        <fullName evidence="3">F-box domain-containing protein</fullName>
    </recommendedName>
</protein>
<gene>
    <name evidence="1" type="ORF">Z518_06152</name>
</gene>
<evidence type="ECO:0000313" key="1">
    <source>
        <dbReference type="EMBL" id="KIX05280.1"/>
    </source>
</evidence>
<organism evidence="1 2">
    <name type="scientific">Rhinocladiella mackenziei CBS 650.93</name>
    <dbReference type="NCBI Taxonomy" id="1442369"/>
    <lineage>
        <taxon>Eukaryota</taxon>
        <taxon>Fungi</taxon>
        <taxon>Dikarya</taxon>
        <taxon>Ascomycota</taxon>
        <taxon>Pezizomycotina</taxon>
        <taxon>Eurotiomycetes</taxon>
        <taxon>Chaetothyriomycetidae</taxon>
        <taxon>Chaetothyriales</taxon>
        <taxon>Herpotrichiellaceae</taxon>
        <taxon>Rhinocladiella</taxon>
    </lineage>
</organism>
<dbReference type="RefSeq" id="XP_013272416.1">
    <property type="nucleotide sequence ID" value="XM_013416962.1"/>
</dbReference>
<keyword evidence="2" id="KW-1185">Reference proteome</keyword>
<dbReference type="GeneID" id="25294223"/>
<accession>A0A0D2J877</accession>
<proteinExistence type="predicted"/>
<evidence type="ECO:0008006" key="3">
    <source>
        <dbReference type="Google" id="ProtNLM"/>
    </source>
</evidence>
<sequence>MANLPPRPAEIAQAENVLERYNRALEKAISTVMKNNKIASRMKKATPVNRLVQFDDVILKNEIIQPRDPLSKMPAEVQGKIQQALPLDDRFVLALTCKTHAKTYKKLRDKKLKNGKYLFPKPKRSTEIHRLQLLVRTPNWMPAN</sequence>
<dbReference type="Proteomes" id="UP000053617">
    <property type="component" value="Unassembled WGS sequence"/>
</dbReference>
<dbReference type="EMBL" id="KN847478">
    <property type="protein sequence ID" value="KIX05280.1"/>
    <property type="molecule type" value="Genomic_DNA"/>
</dbReference>